<comment type="caution">
    <text evidence="4">The sequence shown here is derived from an EMBL/GenBank/DDBJ whole genome shotgun (WGS) entry which is preliminary data.</text>
</comment>
<protein>
    <submittedName>
        <fullName evidence="4">Uncharacterized protein</fullName>
    </submittedName>
</protein>
<evidence type="ECO:0000313" key="4">
    <source>
        <dbReference type="EMBL" id="CAG9334889.1"/>
    </source>
</evidence>
<dbReference type="InterPro" id="IPR050865">
    <property type="entry name" value="BEACH_Domain"/>
</dbReference>
<accession>A0AAU9KCA1</accession>
<evidence type="ECO:0000313" key="5">
    <source>
        <dbReference type="Proteomes" id="UP001162131"/>
    </source>
</evidence>
<dbReference type="Proteomes" id="UP001162131">
    <property type="component" value="Unassembled WGS sequence"/>
</dbReference>
<dbReference type="CDD" id="cd06071">
    <property type="entry name" value="Beach"/>
    <property type="match status" value="1"/>
</dbReference>
<dbReference type="PANTHER" id="PTHR13743">
    <property type="entry name" value="BEIGE/BEACH-RELATED"/>
    <property type="match status" value="1"/>
</dbReference>
<name>A0AAU9KCA1_9CILI</name>
<evidence type="ECO:0000256" key="1">
    <source>
        <dbReference type="SAM" id="MobiDB-lite"/>
    </source>
</evidence>
<reference evidence="4" key="1">
    <citation type="submission" date="2021-09" db="EMBL/GenBank/DDBJ databases">
        <authorList>
            <consortium name="AG Swart"/>
            <person name="Singh M."/>
            <person name="Singh A."/>
            <person name="Seah K."/>
            <person name="Emmerich C."/>
        </authorList>
    </citation>
    <scope>NUCLEOTIDE SEQUENCE</scope>
    <source>
        <strain evidence="4">ATCC30299</strain>
    </source>
</reference>
<sequence length="794" mass="92544">MHFISVFILNPYKMILTEFHGIPRPSKSFNLFYLDSNEALISTVSCKLKSTEFERESGKLHLTTRSLYFQPQVYRLPMVKFKLDTSDFKFSCNSSIVEPSSISSNSQTSKKSKSGQIPSETLSPRSMKYKRALHQSLETRPVLSINVKRFFVITRESMAPAFSQNSQEAFEFEINQNDLSRIATELEMVLRYNDEDGIIQLIYEVRYKELVGMLKNSQDFDSEDLLMHQKTSRLLPECLQLGAFILSTNSFHFYSLINAKPNEPVHVLFKNIIFIMRYKYLHKNTALSIYMYSSKFPLVLIFENEEQRENIFLYLQNKIKFKDPTCELQKVMAKWSSGILSNFEYLMFLNHLGNRCELDVAQYPVFPWVLKNYCGEKIDLNNPNNYRDLAVPIGALNKSRLERYETRLEEKGGGIEISLYPSHYSNPSIVFLYFIRKIPELLLRCQNSVYSISEKLFLSIEKSFQSSISEFGDLKELTPEFFSDDPDFLINVDELSIGDGKTIGDVELPEWSKDSWQFLTTLKEALENDIVSASLHNWIDIIFGYKQQGQAAKDSFNLYYPESYGFDWSSIKNDYKRRAKETELKEFGICPIQLFTSPHPPRIFRSNLPLNKSISSDDPEELKSKVQKLQNQIQSLISIHQKEIQAQEKQYKQLTQQLKLDQENEIKELKEELKQSENHQKSRKEEIKEIERNNKDRFNSHFETWRTEREKDMMRISKTQHAKSLEALIPEVQQSKSIKIKGFHGIIGRNETQKSLKRNSKSKEILPLTSRRSHSTQSVTPPKIRPSSSLGSYK</sequence>
<evidence type="ECO:0000259" key="2">
    <source>
        <dbReference type="PROSITE" id="PS50197"/>
    </source>
</evidence>
<dbReference type="Pfam" id="PF02138">
    <property type="entry name" value="Beach"/>
    <property type="match status" value="1"/>
</dbReference>
<keyword evidence="5" id="KW-1185">Reference proteome</keyword>
<evidence type="ECO:0000259" key="3">
    <source>
        <dbReference type="PROSITE" id="PS51783"/>
    </source>
</evidence>
<dbReference type="PROSITE" id="PS51783">
    <property type="entry name" value="PH_BEACH"/>
    <property type="match status" value="1"/>
</dbReference>
<feature type="domain" description="BEACH-type PH" evidence="3">
    <location>
        <begin position="220"/>
        <end position="316"/>
    </location>
</feature>
<dbReference type="SMART" id="SM01026">
    <property type="entry name" value="Beach"/>
    <property type="match status" value="1"/>
</dbReference>
<dbReference type="Gene3D" id="1.10.1540.10">
    <property type="entry name" value="BEACH domain"/>
    <property type="match status" value="1"/>
</dbReference>
<dbReference type="InterPro" id="IPR000409">
    <property type="entry name" value="BEACH_dom"/>
</dbReference>
<feature type="domain" description="BEACH" evidence="2">
    <location>
        <begin position="320"/>
        <end position="602"/>
    </location>
</feature>
<dbReference type="EMBL" id="CAJZBQ010000060">
    <property type="protein sequence ID" value="CAG9334889.1"/>
    <property type="molecule type" value="Genomic_DNA"/>
</dbReference>
<dbReference type="InterPro" id="IPR023362">
    <property type="entry name" value="PH-BEACH_dom"/>
</dbReference>
<feature type="compositionally biased region" description="Polar residues" evidence="1">
    <location>
        <begin position="775"/>
        <end position="794"/>
    </location>
</feature>
<proteinExistence type="predicted"/>
<dbReference type="PANTHER" id="PTHR13743:SF123">
    <property type="entry name" value="PROTEIN FAN"/>
    <property type="match status" value="1"/>
</dbReference>
<dbReference type="InterPro" id="IPR036372">
    <property type="entry name" value="BEACH_dom_sf"/>
</dbReference>
<dbReference type="PROSITE" id="PS50197">
    <property type="entry name" value="BEACH"/>
    <property type="match status" value="1"/>
</dbReference>
<dbReference type="SUPFAM" id="SSF81837">
    <property type="entry name" value="BEACH domain"/>
    <property type="match status" value="1"/>
</dbReference>
<feature type="region of interest" description="Disordered" evidence="1">
    <location>
        <begin position="97"/>
        <end position="121"/>
    </location>
</feature>
<feature type="region of interest" description="Disordered" evidence="1">
    <location>
        <begin position="751"/>
        <end position="794"/>
    </location>
</feature>
<dbReference type="SUPFAM" id="SSF50729">
    <property type="entry name" value="PH domain-like"/>
    <property type="match status" value="1"/>
</dbReference>
<feature type="region of interest" description="Disordered" evidence="1">
    <location>
        <begin position="671"/>
        <end position="692"/>
    </location>
</feature>
<dbReference type="AlphaFoldDB" id="A0AAU9KCA1"/>
<feature type="compositionally biased region" description="Low complexity" evidence="1">
    <location>
        <begin position="97"/>
        <end position="109"/>
    </location>
</feature>
<organism evidence="4 5">
    <name type="scientific">Blepharisma stoltei</name>
    <dbReference type="NCBI Taxonomy" id="1481888"/>
    <lineage>
        <taxon>Eukaryota</taxon>
        <taxon>Sar</taxon>
        <taxon>Alveolata</taxon>
        <taxon>Ciliophora</taxon>
        <taxon>Postciliodesmatophora</taxon>
        <taxon>Heterotrichea</taxon>
        <taxon>Heterotrichida</taxon>
        <taxon>Blepharismidae</taxon>
        <taxon>Blepharisma</taxon>
    </lineage>
</organism>
<gene>
    <name evidence="4" type="ORF">BSTOLATCC_MIC62474</name>
</gene>